<organism evidence="2 3">
    <name type="scientific">Paraburkholderia piptadeniae</name>
    <dbReference type="NCBI Taxonomy" id="1701573"/>
    <lineage>
        <taxon>Bacteria</taxon>
        <taxon>Pseudomonadati</taxon>
        <taxon>Pseudomonadota</taxon>
        <taxon>Betaproteobacteria</taxon>
        <taxon>Burkholderiales</taxon>
        <taxon>Burkholderiaceae</taxon>
        <taxon>Paraburkholderia</taxon>
    </lineage>
</organism>
<accession>A0A1N7SDY4</accession>
<comment type="caution">
    <text evidence="2">The sequence shown here is derived from an EMBL/GenBank/DDBJ whole genome shotgun (WGS) entry which is preliminary data.</text>
</comment>
<evidence type="ECO:0000256" key="1">
    <source>
        <dbReference type="SAM" id="SignalP"/>
    </source>
</evidence>
<evidence type="ECO:0000313" key="2">
    <source>
        <dbReference type="EMBL" id="SIT45606.1"/>
    </source>
</evidence>
<keyword evidence="3" id="KW-1185">Reference proteome</keyword>
<sequence length="71" mass="7841">MLCLSAALASAPCAAAVMEFQRHVEDPQNRFIDKPKINPSPQHVLVIRGRKSADLALWFGVTYGTTNQKCQ</sequence>
<feature type="chain" id="PRO_5012320344" evidence="1">
    <location>
        <begin position="16"/>
        <end position="71"/>
    </location>
</feature>
<name>A0A1N7SDY4_9BURK</name>
<gene>
    <name evidence="2" type="ORF">BN2476_470076</name>
</gene>
<feature type="signal peptide" evidence="1">
    <location>
        <begin position="1"/>
        <end position="15"/>
    </location>
</feature>
<dbReference type="AlphaFoldDB" id="A0A1N7SDY4"/>
<proteinExistence type="predicted"/>
<dbReference type="Proteomes" id="UP000195569">
    <property type="component" value="Unassembled WGS sequence"/>
</dbReference>
<reference evidence="2" key="1">
    <citation type="submission" date="2016-12" db="EMBL/GenBank/DDBJ databases">
        <authorList>
            <person name="Moulin L."/>
        </authorList>
    </citation>
    <scope>NUCLEOTIDE SEQUENCE [LARGE SCALE GENOMIC DNA]</scope>
    <source>
        <strain evidence="2">STM 7183</strain>
    </source>
</reference>
<evidence type="ECO:0000313" key="3">
    <source>
        <dbReference type="Proteomes" id="UP000195569"/>
    </source>
</evidence>
<dbReference type="EMBL" id="CYGY02000047">
    <property type="protein sequence ID" value="SIT45606.1"/>
    <property type="molecule type" value="Genomic_DNA"/>
</dbReference>
<protein>
    <submittedName>
        <fullName evidence="2">Uncharacterized protein</fullName>
    </submittedName>
</protein>
<keyword evidence="1" id="KW-0732">Signal</keyword>